<dbReference type="PANTHER" id="PTHR43178">
    <property type="entry name" value="DIHYDROLIPOAMIDE ACETYLTRANSFERASE COMPONENT OF PYRUVATE DEHYDROGENASE COMPLEX"/>
    <property type="match status" value="1"/>
</dbReference>
<name>A0A3B0VAH7_9ZZZZ</name>
<feature type="domain" description="2-oxoacid dehydrogenase acyltransferase catalytic" evidence="4">
    <location>
        <begin position="180"/>
        <end position="258"/>
    </location>
</feature>
<accession>A0A3B0VAH7</accession>
<reference evidence="5" key="1">
    <citation type="submission" date="2018-06" db="EMBL/GenBank/DDBJ databases">
        <authorList>
            <person name="Zhirakovskaya E."/>
        </authorList>
    </citation>
    <scope>NUCLEOTIDE SEQUENCE</scope>
</reference>
<evidence type="ECO:0000256" key="3">
    <source>
        <dbReference type="ARBA" id="ARBA00023315"/>
    </source>
</evidence>
<dbReference type="InterPro" id="IPR023213">
    <property type="entry name" value="CAT-like_dom_sf"/>
</dbReference>
<keyword evidence="2" id="KW-0808">Transferase</keyword>
<dbReference type="GO" id="GO:0031405">
    <property type="term" value="F:lipoic acid binding"/>
    <property type="evidence" value="ECO:0007669"/>
    <property type="project" value="TreeGrafter"/>
</dbReference>
<evidence type="ECO:0000256" key="1">
    <source>
        <dbReference type="ARBA" id="ARBA00001938"/>
    </source>
</evidence>
<dbReference type="InterPro" id="IPR001078">
    <property type="entry name" value="2-oxoacid_DH_actylTfrase"/>
</dbReference>
<gene>
    <name evidence="5" type="ORF">MNBD_BACTEROID06-1499</name>
</gene>
<keyword evidence="3" id="KW-0012">Acyltransferase</keyword>
<dbReference type="PANTHER" id="PTHR43178:SF5">
    <property type="entry name" value="LIPOAMIDE ACYLTRANSFERASE COMPONENT OF BRANCHED-CHAIN ALPHA-KETO ACID DEHYDROGENASE COMPLEX, MITOCHONDRIAL"/>
    <property type="match status" value="1"/>
</dbReference>
<comment type="cofactor">
    <cofactor evidence="1">
        <name>(R)-lipoate</name>
        <dbReference type="ChEBI" id="CHEBI:83088"/>
    </cofactor>
</comment>
<evidence type="ECO:0000313" key="5">
    <source>
        <dbReference type="EMBL" id="VAW29006.1"/>
    </source>
</evidence>
<dbReference type="EMBL" id="UOES01000496">
    <property type="protein sequence ID" value="VAW29006.1"/>
    <property type="molecule type" value="Genomic_DNA"/>
</dbReference>
<dbReference type="InterPro" id="IPR050743">
    <property type="entry name" value="2-oxoacid_DH_E2_comp"/>
</dbReference>
<dbReference type="SUPFAM" id="SSF52777">
    <property type="entry name" value="CoA-dependent acyltransferases"/>
    <property type="match status" value="1"/>
</dbReference>
<dbReference type="AlphaFoldDB" id="A0A3B0VAH7"/>
<protein>
    <recommendedName>
        <fullName evidence="4">2-oxoacid dehydrogenase acyltransferase catalytic domain-containing protein</fullName>
    </recommendedName>
</protein>
<feature type="domain" description="2-oxoacid dehydrogenase acyltransferase catalytic" evidence="4">
    <location>
        <begin position="6"/>
        <end position="146"/>
    </location>
</feature>
<evidence type="ECO:0000259" key="4">
    <source>
        <dbReference type="Pfam" id="PF00198"/>
    </source>
</evidence>
<organism evidence="5">
    <name type="scientific">hydrothermal vent metagenome</name>
    <dbReference type="NCBI Taxonomy" id="652676"/>
    <lineage>
        <taxon>unclassified sequences</taxon>
        <taxon>metagenomes</taxon>
        <taxon>ecological metagenomes</taxon>
    </lineage>
</organism>
<dbReference type="GO" id="GO:0016407">
    <property type="term" value="F:acetyltransferase activity"/>
    <property type="evidence" value="ECO:0007669"/>
    <property type="project" value="TreeGrafter"/>
</dbReference>
<proteinExistence type="predicted"/>
<evidence type="ECO:0000256" key="2">
    <source>
        <dbReference type="ARBA" id="ARBA00022679"/>
    </source>
</evidence>
<dbReference type="Pfam" id="PF00198">
    <property type="entry name" value="2-oxoacid_dh"/>
    <property type="match status" value="2"/>
</dbReference>
<sequence>MTKPQHTTHSFSLERKQIVDFLSVAKKKHTASAVMDFDITGMRNELRKARRVTKRHASLTGYLLYCFAQAVECNKLVQAYRKGNKLIVFDDVDVSTMVERTVNGVPVPVSYILRKANSKSVFEISEEIQNAKTGDTVDLIDSEEMQSKKRFIGVVKRVGFLRRWFLKRMFKDPFLKKKYNGTVGFSSMGMFSHELSGWVVPITPQVLSAMVGGIREVPGIINGEIAKCEMACITISMDHDILDGAQTARFIEKFRKLLIGGIDYERKKEPVKILPELAPS</sequence>
<dbReference type="Gene3D" id="3.30.559.10">
    <property type="entry name" value="Chloramphenicol acetyltransferase-like domain"/>
    <property type="match status" value="1"/>
</dbReference>
<dbReference type="GO" id="GO:0005737">
    <property type="term" value="C:cytoplasm"/>
    <property type="evidence" value="ECO:0007669"/>
    <property type="project" value="TreeGrafter"/>
</dbReference>